<keyword evidence="1" id="KW-0805">Transcription regulation</keyword>
<dbReference type="InterPro" id="IPR029062">
    <property type="entry name" value="Class_I_gatase-like"/>
</dbReference>
<organism evidence="4 5">
    <name type="scientific">Maricaulis maris</name>
    <dbReference type="NCBI Taxonomy" id="74318"/>
    <lineage>
        <taxon>Bacteria</taxon>
        <taxon>Pseudomonadati</taxon>
        <taxon>Pseudomonadota</taxon>
        <taxon>Alphaproteobacteria</taxon>
        <taxon>Maricaulales</taxon>
        <taxon>Maricaulaceae</taxon>
        <taxon>Maricaulis</taxon>
    </lineage>
</organism>
<evidence type="ECO:0000313" key="5">
    <source>
        <dbReference type="Proteomes" id="UP000273675"/>
    </source>
</evidence>
<dbReference type="PANTHER" id="PTHR43130">
    <property type="entry name" value="ARAC-FAMILY TRANSCRIPTIONAL REGULATOR"/>
    <property type="match status" value="1"/>
</dbReference>
<evidence type="ECO:0000256" key="2">
    <source>
        <dbReference type="ARBA" id="ARBA00023163"/>
    </source>
</evidence>
<dbReference type="Gene3D" id="3.40.50.880">
    <property type="match status" value="1"/>
</dbReference>
<keyword evidence="2" id="KW-0804">Transcription</keyword>
<protein>
    <submittedName>
        <fullName evidence="4">AraC family transcriptional regulator with amidase-like domain</fullName>
    </submittedName>
</protein>
<dbReference type="PROSITE" id="PS01124">
    <property type="entry name" value="HTH_ARAC_FAMILY_2"/>
    <property type="match status" value="1"/>
</dbReference>
<comment type="caution">
    <text evidence="4">The sequence shown here is derived from an EMBL/GenBank/DDBJ whole genome shotgun (WGS) entry which is preliminary data.</text>
</comment>
<dbReference type="PANTHER" id="PTHR43130:SF3">
    <property type="entry name" value="HTH-TYPE TRANSCRIPTIONAL REGULATOR RV1931C"/>
    <property type="match status" value="1"/>
</dbReference>
<name>A0A495DMH9_9PROT</name>
<dbReference type="InterPro" id="IPR018060">
    <property type="entry name" value="HTH_AraC"/>
</dbReference>
<dbReference type="InterPro" id="IPR052158">
    <property type="entry name" value="INH-QAR"/>
</dbReference>
<dbReference type="SUPFAM" id="SSF46689">
    <property type="entry name" value="Homeodomain-like"/>
    <property type="match status" value="2"/>
</dbReference>
<dbReference type="SUPFAM" id="SSF52317">
    <property type="entry name" value="Class I glutamine amidotransferase-like"/>
    <property type="match status" value="1"/>
</dbReference>
<evidence type="ECO:0000259" key="3">
    <source>
        <dbReference type="PROSITE" id="PS01124"/>
    </source>
</evidence>
<dbReference type="EMBL" id="RBIM01000002">
    <property type="protein sequence ID" value="RKR02936.1"/>
    <property type="molecule type" value="Genomic_DNA"/>
</dbReference>
<feature type="domain" description="HTH araC/xylS-type" evidence="3">
    <location>
        <begin position="261"/>
        <end position="359"/>
    </location>
</feature>
<reference evidence="4 5" key="1">
    <citation type="submission" date="2018-10" db="EMBL/GenBank/DDBJ databases">
        <title>Genomic Encyclopedia of Type Strains, Phase IV (KMG-IV): sequencing the most valuable type-strain genomes for metagenomic binning, comparative biology and taxonomic classification.</title>
        <authorList>
            <person name="Goeker M."/>
        </authorList>
    </citation>
    <scope>NUCLEOTIDE SEQUENCE [LARGE SCALE GENOMIC DNA]</scope>
    <source>
        <strain evidence="4 5">DSM 4734</strain>
    </source>
</reference>
<dbReference type="GO" id="GO:0003700">
    <property type="term" value="F:DNA-binding transcription factor activity"/>
    <property type="evidence" value="ECO:0007669"/>
    <property type="project" value="InterPro"/>
</dbReference>
<dbReference type="InterPro" id="IPR009057">
    <property type="entry name" value="Homeodomain-like_sf"/>
</dbReference>
<dbReference type="Gene3D" id="1.10.10.60">
    <property type="entry name" value="Homeodomain-like"/>
    <property type="match status" value="1"/>
</dbReference>
<dbReference type="GO" id="GO:0043565">
    <property type="term" value="F:sequence-specific DNA binding"/>
    <property type="evidence" value="ECO:0007669"/>
    <property type="project" value="InterPro"/>
</dbReference>
<evidence type="ECO:0000256" key="1">
    <source>
        <dbReference type="ARBA" id="ARBA00023015"/>
    </source>
</evidence>
<accession>A0A495DMH9</accession>
<dbReference type="InterPro" id="IPR002818">
    <property type="entry name" value="DJ-1/PfpI"/>
</dbReference>
<dbReference type="SMART" id="SM00342">
    <property type="entry name" value="HTH_ARAC"/>
    <property type="match status" value="1"/>
</dbReference>
<proteinExistence type="predicted"/>
<dbReference type="CDD" id="cd03137">
    <property type="entry name" value="GATase1_AraC_1"/>
    <property type="match status" value="1"/>
</dbReference>
<gene>
    <name evidence="4" type="ORF">C7435_0881</name>
</gene>
<dbReference type="Pfam" id="PF12833">
    <property type="entry name" value="HTH_18"/>
    <property type="match status" value="1"/>
</dbReference>
<sequence length="368" mass="40178">MTSSNASVIALTFRPVSNCFCWISWRDNGINDHMLPFSAKPQQIESCIAFLTYPGVKLLDVTGPLQVFEDANQLLGRAAYSTPIASYYGGPIETDAGVLLNTRRLAGVGLDESDTLMIAGGGGVHTACRDTRLVQAIQRAAEKAGRVSSTCTGAFLLGAAGLLDGKRAVTHWRHCGQLADNYPDCDVDPDPIFIEDGRVWTSAGVTAGIDLALAMVERDHGRELALELARSLLVYVKRPGGQSQFSEALKQQKRSATGRFDALHFWMKDNLTADLKVEALAERSGMSPRNFARLYTEDTGMTPARAVEQFRVDAARAMLENPNVSIKTVANQTGFGNDERMRRSFARLIGVTPQAYRERFAVEVTDLV</sequence>
<evidence type="ECO:0000313" key="4">
    <source>
        <dbReference type="EMBL" id="RKR02936.1"/>
    </source>
</evidence>
<dbReference type="Pfam" id="PF01965">
    <property type="entry name" value="DJ-1_PfpI"/>
    <property type="match status" value="1"/>
</dbReference>
<dbReference type="Proteomes" id="UP000273675">
    <property type="component" value="Unassembled WGS sequence"/>
</dbReference>
<dbReference type="AlphaFoldDB" id="A0A495DMH9"/>